<dbReference type="GeneID" id="14909294"/>
<dbReference type="OrthoDB" id="296513at2759"/>
<dbReference type="RefSeq" id="XP_004037099.1">
    <property type="nucleotide sequence ID" value="XM_004037051.1"/>
</dbReference>
<dbReference type="InterPro" id="IPR029045">
    <property type="entry name" value="ClpP/crotonase-like_dom_sf"/>
</dbReference>
<evidence type="ECO:0000313" key="2">
    <source>
        <dbReference type="Proteomes" id="UP000008983"/>
    </source>
</evidence>
<dbReference type="eggNOG" id="ENOG502R31T">
    <property type="taxonomic scope" value="Eukaryota"/>
</dbReference>
<keyword evidence="1" id="KW-0645">Protease</keyword>
<proteinExistence type="predicted"/>
<sequence length="140" mass="16170">MNYIEKIAKQLVSLRKTKPQVSFKLNLKMLQKSGLYAQAYEIAKYLEVFQKENNIPVYTFAEEKAYLAGYLLLCSGKESYCDPISLVGNFGIKQQNLKIHDQLVNRLGLTACRQIRKLLRCIQKALSWCLNKFSQACRQL</sequence>
<dbReference type="InParanoid" id="G0QNS2"/>
<organism evidence="1 2">
    <name type="scientific">Ichthyophthirius multifiliis</name>
    <name type="common">White spot disease agent</name>
    <name type="synonym">Ich</name>
    <dbReference type="NCBI Taxonomy" id="5932"/>
    <lineage>
        <taxon>Eukaryota</taxon>
        <taxon>Sar</taxon>
        <taxon>Alveolata</taxon>
        <taxon>Ciliophora</taxon>
        <taxon>Intramacronucleata</taxon>
        <taxon>Oligohymenophorea</taxon>
        <taxon>Hymenostomatida</taxon>
        <taxon>Ophryoglenina</taxon>
        <taxon>Ichthyophthirius</taxon>
    </lineage>
</organism>
<name>G0QNS2_ICHMU</name>
<dbReference type="AlphaFoldDB" id="G0QNS2"/>
<dbReference type="Gene3D" id="3.90.226.10">
    <property type="entry name" value="2-enoyl-CoA Hydratase, Chain A, domain 1"/>
    <property type="match status" value="1"/>
</dbReference>
<dbReference type="SUPFAM" id="SSF52096">
    <property type="entry name" value="ClpP/crotonase"/>
    <property type="match status" value="1"/>
</dbReference>
<dbReference type="GO" id="GO:0006508">
    <property type="term" value="P:proteolysis"/>
    <property type="evidence" value="ECO:0007669"/>
    <property type="project" value="UniProtKB-KW"/>
</dbReference>
<accession>G0QNS2</accession>
<protein>
    <submittedName>
        <fullName evidence="1">Serine protease, putative</fullName>
    </submittedName>
</protein>
<gene>
    <name evidence="1" type="ORF">IMG5_061120</name>
</gene>
<dbReference type="Proteomes" id="UP000008983">
    <property type="component" value="Unassembled WGS sequence"/>
</dbReference>
<evidence type="ECO:0000313" key="1">
    <source>
        <dbReference type="EMBL" id="EGR33113.1"/>
    </source>
</evidence>
<reference evidence="1 2" key="1">
    <citation type="submission" date="2011-07" db="EMBL/GenBank/DDBJ databases">
        <authorList>
            <person name="Coyne R."/>
            <person name="Brami D."/>
            <person name="Johnson J."/>
            <person name="Hostetler J."/>
            <person name="Hannick L."/>
            <person name="Clark T."/>
            <person name="Cassidy-Hanley D."/>
            <person name="Inman J."/>
        </authorList>
    </citation>
    <scope>NUCLEOTIDE SEQUENCE [LARGE SCALE GENOMIC DNA]</scope>
    <source>
        <strain evidence="1 2">G5</strain>
    </source>
</reference>
<keyword evidence="2" id="KW-1185">Reference proteome</keyword>
<keyword evidence="1" id="KW-0378">Hydrolase</keyword>
<dbReference type="GO" id="GO:0008233">
    <property type="term" value="F:peptidase activity"/>
    <property type="evidence" value="ECO:0007669"/>
    <property type="project" value="UniProtKB-KW"/>
</dbReference>
<dbReference type="EMBL" id="GL983508">
    <property type="protein sequence ID" value="EGR33113.1"/>
    <property type="molecule type" value="Genomic_DNA"/>
</dbReference>